<dbReference type="Proteomes" id="UP000010798">
    <property type="component" value="Chromosome"/>
</dbReference>
<keyword evidence="1" id="KW-0472">Membrane</keyword>
<reference evidence="2 3" key="1">
    <citation type="submission" date="2012-02" db="EMBL/GenBank/DDBJ databases">
        <title>Complete sequence of chromosome of Singulisphaera acidiphila DSM 18658.</title>
        <authorList>
            <consortium name="US DOE Joint Genome Institute (JGI-PGF)"/>
            <person name="Lucas S."/>
            <person name="Copeland A."/>
            <person name="Lapidus A."/>
            <person name="Glavina del Rio T."/>
            <person name="Dalin E."/>
            <person name="Tice H."/>
            <person name="Bruce D."/>
            <person name="Goodwin L."/>
            <person name="Pitluck S."/>
            <person name="Peters L."/>
            <person name="Ovchinnikova G."/>
            <person name="Chertkov O."/>
            <person name="Kyrpides N."/>
            <person name="Mavromatis K."/>
            <person name="Ivanova N."/>
            <person name="Brettin T."/>
            <person name="Detter J.C."/>
            <person name="Han C."/>
            <person name="Larimer F."/>
            <person name="Land M."/>
            <person name="Hauser L."/>
            <person name="Markowitz V."/>
            <person name="Cheng J.-F."/>
            <person name="Hugenholtz P."/>
            <person name="Woyke T."/>
            <person name="Wu D."/>
            <person name="Tindall B."/>
            <person name="Pomrenke H."/>
            <person name="Brambilla E."/>
            <person name="Klenk H.-P."/>
            <person name="Eisen J.A."/>
        </authorList>
    </citation>
    <scope>NUCLEOTIDE SEQUENCE [LARGE SCALE GENOMIC DNA]</scope>
    <source>
        <strain evidence="3">ATCC BAA-1392 / DSM 18658 / VKM B-2454 / MOB10</strain>
    </source>
</reference>
<feature type="transmembrane region" description="Helical" evidence="1">
    <location>
        <begin position="54"/>
        <end position="72"/>
    </location>
</feature>
<name>L0DJQ3_SINAD</name>
<dbReference type="STRING" id="886293.Sinac_5478"/>
<evidence type="ECO:0000313" key="2">
    <source>
        <dbReference type="EMBL" id="AGA29624.1"/>
    </source>
</evidence>
<dbReference type="HOGENOM" id="CLU_2481611_0_0_0"/>
<dbReference type="EMBL" id="CP003364">
    <property type="protein sequence ID" value="AGA29624.1"/>
    <property type="molecule type" value="Genomic_DNA"/>
</dbReference>
<evidence type="ECO:0000313" key="3">
    <source>
        <dbReference type="Proteomes" id="UP000010798"/>
    </source>
</evidence>
<gene>
    <name evidence="2" type="ordered locus">Sinac_5478</name>
</gene>
<dbReference type="AlphaFoldDB" id="L0DJQ3"/>
<accession>L0DJQ3</accession>
<organism evidence="2 3">
    <name type="scientific">Singulisphaera acidiphila (strain ATCC BAA-1392 / DSM 18658 / VKM B-2454 / MOB10)</name>
    <dbReference type="NCBI Taxonomy" id="886293"/>
    <lineage>
        <taxon>Bacteria</taxon>
        <taxon>Pseudomonadati</taxon>
        <taxon>Planctomycetota</taxon>
        <taxon>Planctomycetia</taxon>
        <taxon>Isosphaerales</taxon>
        <taxon>Isosphaeraceae</taxon>
        <taxon>Singulisphaera</taxon>
    </lineage>
</organism>
<keyword evidence="1" id="KW-0812">Transmembrane</keyword>
<dbReference type="KEGG" id="saci:Sinac_5478"/>
<sequence length="87" mass="9728">MSDCKRNGAIKGSTACRTRGERGALEEGIDLRIDDFVQMLARCWTRIPMRWPKVLLVLVALIAILAVAKFRADRWQARSDAGRTALA</sequence>
<protein>
    <submittedName>
        <fullName evidence="2">Uncharacterized protein</fullName>
    </submittedName>
</protein>
<evidence type="ECO:0000256" key="1">
    <source>
        <dbReference type="SAM" id="Phobius"/>
    </source>
</evidence>
<keyword evidence="1" id="KW-1133">Transmembrane helix</keyword>
<keyword evidence="3" id="KW-1185">Reference proteome</keyword>
<proteinExistence type="predicted"/>